<organism evidence="1 2">
    <name type="scientific">Sphingomonas oligophenolica</name>
    <dbReference type="NCBI Taxonomy" id="301154"/>
    <lineage>
        <taxon>Bacteria</taxon>
        <taxon>Pseudomonadati</taxon>
        <taxon>Pseudomonadota</taxon>
        <taxon>Alphaproteobacteria</taxon>
        <taxon>Sphingomonadales</taxon>
        <taxon>Sphingomonadaceae</taxon>
        <taxon>Sphingomonas</taxon>
    </lineage>
</organism>
<evidence type="ECO:0000313" key="2">
    <source>
        <dbReference type="Proteomes" id="UP001419910"/>
    </source>
</evidence>
<reference evidence="1 2" key="1">
    <citation type="submission" date="2024-05" db="EMBL/GenBank/DDBJ databases">
        <authorList>
            <person name="Liu Q."/>
            <person name="Xin Y.-H."/>
        </authorList>
    </citation>
    <scope>NUCLEOTIDE SEQUENCE [LARGE SCALE GENOMIC DNA]</scope>
    <source>
        <strain evidence="1 2">CGMCC 1.10181</strain>
    </source>
</reference>
<keyword evidence="2" id="KW-1185">Reference proteome</keyword>
<dbReference type="RefSeq" id="WP_343888132.1">
    <property type="nucleotide sequence ID" value="NZ_BAAAEH010000007.1"/>
</dbReference>
<name>A0ABU9Y8L8_9SPHN</name>
<dbReference type="EMBL" id="JBDIME010000024">
    <property type="protein sequence ID" value="MEN2792147.1"/>
    <property type="molecule type" value="Genomic_DNA"/>
</dbReference>
<comment type="caution">
    <text evidence="1">The sequence shown here is derived from an EMBL/GenBank/DDBJ whole genome shotgun (WGS) entry which is preliminary data.</text>
</comment>
<proteinExistence type="predicted"/>
<gene>
    <name evidence="1" type="ORF">ABC974_21130</name>
</gene>
<evidence type="ECO:0000313" key="1">
    <source>
        <dbReference type="EMBL" id="MEN2792147.1"/>
    </source>
</evidence>
<dbReference type="Proteomes" id="UP001419910">
    <property type="component" value="Unassembled WGS sequence"/>
</dbReference>
<protein>
    <submittedName>
        <fullName evidence="1">Uncharacterized protein</fullName>
    </submittedName>
</protein>
<accession>A0ABU9Y8L8</accession>
<sequence length="128" mass="13696">MEKKRILVVGLDPAVIDFSAPFFDDKPWINAEVILAGVAHDLEALAGHGHEATSCMIDTGETAEAVVAAALAAQPYDVVVFGAGVRANPQHLLLFERLVNLVHRDAPGARIAFNTRPDDTADAALRWA</sequence>